<comment type="subcellular location">
    <subcellularLocation>
        <location evidence="1">Nucleus</location>
    </subcellularLocation>
</comment>
<evidence type="ECO:0000259" key="9">
    <source>
        <dbReference type="Pfam" id="PF25577"/>
    </source>
</evidence>
<organism evidence="10 11">
    <name type="scientific">Aspergillus lucknowensis</name>
    <dbReference type="NCBI Taxonomy" id="176173"/>
    <lineage>
        <taxon>Eukaryota</taxon>
        <taxon>Fungi</taxon>
        <taxon>Dikarya</taxon>
        <taxon>Ascomycota</taxon>
        <taxon>Pezizomycotina</taxon>
        <taxon>Eurotiomycetes</taxon>
        <taxon>Eurotiomycetidae</taxon>
        <taxon>Eurotiales</taxon>
        <taxon>Aspergillaceae</taxon>
        <taxon>Aspergillus</taxon>
        <taxon>Aspergillus subgen. Nidulantes</taxon>
    </lineage>
</organism>
<dbReference type="EMBL" id="JBFXLQ010000007">
    <property type="protein sequence ID" value="KAL2870023.1"/>
    <property type="molecule type" value="Genomic_DNA"/>
</dbReference>
<gene>
    <name evidence="10" type="ORF">BJX67DRAFT_346357</name>
</gene>
<dbReference type="RefSeq" id="XP_070889002.1">
    <property type="nucleotide sequence ID" value="XM_071028416.1"/>
</dbReference>
<dbReference type="PANTHER" id="PTHR15137">
    <property type="entry name" value="TRANSCRIPTION INITIATION FACTOR TFIID"/>
    <property type="match status" value="1"/>
</dbReference>
<sequence length="1271" mass="144166">MPGVVDTLAGPSWPGLGYTVAHQRVDLEIDFANRSLKGKTEIVIHPHYRDLRTIRLNFRQGELKRLNVSGKVPTVKYVDPYESLQLYGPHYHQRLSPKLDGLLKTPAEPDLLVTLPKSVRIEELDPFSVEAQDQMALRAPVTTDDTEGPLSSKAAETSLPRFTALTVYIEFVVDNIRDGLQFVGVEGGDRRYPHAYTTNSLDRGTGCPLFPCVDDPSSRCTWEISIRCPCTLGDVFERKSRDHSVAAGDRAKSVTNHDRYFAPDDEALDLSVVCSGDLTDDIIDPRDPSKKTASFACYTPLSARQIGFAVGPFEYVNLSDFRESDQDEQLGQNAIPLHAFCLPGRGDEVRNTCFPMAKAIDFFSLTYGSYPFTSYKICFVDDAPEDTLPTACFSVCSSRLLFPEEIIDPMYDSTRSITHALAVQWIGVNIVPKEPADTWVTVGVAWYITDTFMRKLCGNNEYRFRLKQLSDRVCDLDYERPSIHDMGNILSIDPSEAEFIALKSPLVLFILDRRLTKASGKATMSRIISRLFLNARMGEIPNGAVTSSLFQRTCERLGHAKLETFFNQWVYGAGCPRFQATQRFNKKKLVVEMMIRQVQSDQPSVRDLEKNAFMRDVKEEIRNVYAGAIQPVFTGSMTIRIHEADGTPYEHIVEIKEGITKFDIPYNTKYKRLKRNKRQKERAATVVGSDGNTEIQEDVLLYCLGDVLQSEEEMQQWRLADWSKEDEERMGQESYEWIRMDADFEWICKLSLVMPGYMYLSQLQQDRDVVAQLESLQYMAAQREHPLISTIFVRTLMDRRYFYGIRAAAARALVKHAKEEINWLGLFHLEKAFQELFCLTGSPMTRSNDFSDRAAYVLQLVIPEAISKVRDNNGKTPTRVKRFLFDKLKFNDNSNNEYSDNFYVATLMRSLCHAMLGRVETRADEINDFDMEAVLEAQAEEQLEKDAVAEIDRYRRMDEWSSSFQNVYSRAALHCQMQLMQARIADVDIMQFLPYTRVGTYDLLRLDAFECLVELDIFKSPELLRWFVFTMSNDPSVWLRWRLHDLFGRALGPVAFGRNVTNELPTAVDGLIIEQESSTEVRRADLARRQTVAGALAALKTEVARDQVLKECLWAACNSPIIGALELSEFTDLCKVIYDPITSKKVALKFPRYWGVKHFGKGRLHFFRTDKFRTSLNPPKDSTSAKRKREEQGMPTPGPRITFKQSKLAPPSTPSSSTETPGSGNQLPKPKLHIPNFPATTSQPAPSTPGTPATPGGGLKLKLKIGPQPKR</sequence>
<proteinExistence type="inferred from homology"/>
<dbReference type="InterPro" id="IPR042097">
    <property type="entry name" value="Aminopeptidase_N-like_N_sf"/>
</dbReference>
<evidence type="ECO:0000256" key="6">
    <source>
        <dbReference type="ARBA" id="ARBA00023242"/>
    </source>
</evidence>
<dbReference type="InterPro" id="IPR027268">
    <property type="entry name" value="Peptidase_M4/M1_CTD_sf"/>
</dbReference>
<evidence type="ECO:0000256" key="4">
    <source>
        <dbReference type="ARBA" id="ARBA00023015"/>
    </source>
</evidence>
<keyword evidence="4" id="KW-0805">Transcription regulation</keyword>
<feature type="domain" description="Transcription initiation factor TFIID subunit 2 TPR repeats" evidence="9">
    <location>
        <begin position="757"/>
        <end position="1046"/>
    </location>
</feature>
<dbReference type="InterPro" id="IPR057345">
    <property type="entry name" value="Ig-like_TAF2"/>
</dbReference>
<dbReference type="SUPFAM" id="SSF55486">
    <property type="entry name" value="Metalloproteases ('zincins'), catalytic domain"/>
    <property type="match status" value="1"/>
</dbReference>
<dbReference type="Pfam" id="PF25316">
    <property type="entry name" value="TAF2_3rd"/>
    <property type="match status" value="1"/>
</dbReference>
<dbReference type="Gene3D" id="2.60.40.1730">
    <property type="entry name" value="tricorn interacting facor f3 domain"/>
    <property type="match status" value="1"/>
</dbReference>
<evidence type="ECO:0000256" key="5">
    <source>
        <dbReference type="ARBA" id="ARBA00023163"/>
    </source>
</evidence>
<dbReference type="CDD" id="cd09839">
    <property type="entry name" value="M1_like_TAF2"/>
    <property type="match status" value="1"/>
</dbReference>
<evidence type="ECO:0000256" key="2">
    <source>
        <dbReference type="ARBA" id="ARBA00010937"/>
    </source>
</evidence>
<name>A0ABR4LZQ2_9EURO</name>
<feature type="domain" description="Transcription initiation factor TFIID subunit 2 Ig-like" evidence="8">
    <location>
        <begin position="573"/>
        <end position="754"/>
    </location>
</feature>
<comment type="similarity">
    <text evidence="2">Belongs to the TAF2 family.</text>
</comment>
<dbReference type="Gene3D" id="1.10.390.10">
    <property type="entry name" value="Neutral Protease Domain 2"/>
    <property type="match status" value="1"/>
</dbReference>
<evidence type="ECO:0000259" key="8">
    <source>
        <dbReference type="Pfam" id="PF25316"/>
    </source>
</evidence>
<protein>
    <recommendedName>
        <fullName evidence="3">Transcription initiation factor TFIID subunit 2</fullName>
    </recommendedName>
</protein>
<evidence type="ECO:0000256" key="1">
    <source>
        <dbReference type="ARBA" id="ARBA00004123"/>
    </source>
</evidence>
<keyword evidence="6" id="KW-0539">Nucleus</keyword>
<dbReference type="GeneID" id="98143488"/>
<dbReference type="Pfam" id="PF25577">
    <property type="entry name" value="TPR_TAF2_C"/>
    <property type="match status" value="1"/>
</dbReference>
<evidence type="ECO:0000256" key="7">
    <source>
        <dbReference type="SAM" id="MobiDB-lite"/>
    </source>
</evidence>
<dbReference type="InterPro" id="IPR037813">
    <property type="entry name" value="TAF2"/>
</dbReference>
<dbReference type="SUPFAM" id="SSF63737">
    <property type="entry name" value="Leukotriene A4 hydrolase N-terminal domain"/>
    <property type="match status" value="1"/>
</dbReference>
<dbReference type="InterPro" id="IPR057991">
    <property type="entry name" value="TPR_TAF2_C"/>
</dbReference>
<evidence type="ECO:0000256" key="3">
    <source>
        <dbReference type="ARBA" id="ARBA00017363"/>
    </source>
</evidence>
<evidence type="ECO:0000313" key="11">
    <source>
        <dbReference type="Proteomes" id="UP001610432"/>
    </source>
</evidence>
<dbReference type="Proteomes" id="UP001610432">
    <property type="component" value="Unassembled WGS sequence"/>
</dbReference>
<keyword evidence="11" id="KW-1185">Reference proteome</keyword>
<keyword evidence="5" id="KW-0804">Transcription</keyword>
<evidence type="ECO:0000313" key="10">
    <source>
        <dbReference type="EMBL" id="KAL2870023.1"/>
    </source>
</evidence>
<feature type="region of interest" description="Disordered" evidence="7">
    <location>
        <begin position="1171"/>
        <end position="1271"/>
    </location>
</feature>
<accession>A0ABR4LZQ2</accession>
<comment type="caution">
    <text evidence="10">The sequence shown here is derived from an EMBL/GenBank/DDBJ whole genome shotgun (WGS) entry which is preliminary data.</text>
</comment>
<reference evidence="10 11" key="1">
    <citation type="submission" date="2024-07" db="EMBL/GenBank/DDBJ databases">
        <title>Section-level genome sequencing and comparative genomics of Aspergillus sections Usti and Cavernicolus.</title>
        <authorList>
            <consortium name="Lawrence Berkeley National Laboratory"/>
            <person name="Nybo J.L."/>
            <person name="Vesth T.C."/>
            <person name="Theobald S."/>
            <person name="Frisvad J.C."/>
            <person name="Larsen T.O."/>
            <person name="Kjaerboelling I."/>
            <person name="Rothschild-Mancinelli K."/>
            <person name="Lyhne E.K."/>
            <person name="Kogle M.E."/>
            <person name="Barry K."/>
            <person name="Clum A."/>
            <person name="Na H."/>
            <person name="Ledsgaard L."/>
            <person name="Lin J."/>
            <person name="Lipzen A."/>
            <person name="Kuo A."/>
            <person name="Riley R."/>
            <person name="Mondo S."/>
            <person name="Labutti K."/>
            <person name="Haridas S."/>
            <person name="Pangalinan J."/>
            <person name="Salamov A.A."/>
            <person name="Simmons B.A."/>
            <person name="Magnuson J.K."/>
            <person name="Chen J."/>
            <person name="Drula E."/>
            <person name="Henrissat B."/>
            <person name="Wiebenga A."/>
            <person name="Lubbers R.J."/>
            <person name="Gomes A.C."/>
            <person name="Macurrencykelacurrency M.R."/>
            <person name="Stajich J."/>
            <person name="Grigoriev I.V."/>
            <person name="Mortensen U.H."/>
            <person name="De Vries R.P."/>
            <person name="Baker S.E."/>
            <person name="Andersen M.R."/>
        </authorList>
    </citation>
    <scope>NUCLEOTIDE SEQUENCE [LARGE SCALE GENOMIC DNA]</scope>
    <source>
        <strain evidence="10 11">CBS 449.75</strain>
    </source>
</reference>
<feature type="compositionally biased region" description="Low complexity" evidence="7">
    <location>
        <begin position="1238"/>
        <end position="1254"/>
    </location>
</feature>
<dbReference type="PANTHER" id="PTHR15137:SF9">
    <property type="entry name" value="TRANSCRIPTION INITIATION FACTOR TFIID SUBUNIT 2"/>
    <property type="match status" value="1"/>
</dbReference>